<gene>
    <name evidence="1" type="ORF">LCGC14_0598910</name>
</gene>
<evidence type="ECO:0000313" key="1">
    <source>
        <dbReference type="EMBL" id="KKN53798.1"/>
    </source>
</evidence>
<dbReference type="AlphaFoldDB" id="A0A0F9UJP7"/>
<sequence>MEPINKQFYQCPNCGLNERFFEILSKELKDKGYAREEWRFSLDFRQGVVIDKTREAAIPMGAKIPSFQVTTDVCFGCGTIYAIELKSSEATKSIVPKIIKPGDELPPMANDPRFS</sequence>
<proteinExistence type="predicted"/>
<reference evidence="1" key="1">
    <citation type="journal article" date="2015" name="Nature">
        <title>Complex archaea that bridge the gap between prokaryotes and eukaryotes.</title>
        <authorList>
            <person name="Spang A."/>
            <person name="Saw J.H."/>
            <person name="Jorgensen S.L."/>
            <person name="Zaremba-Niedzwiedzka K."/>
            <person name="Martijn J."/>
            <person name="Lind A.E."/>
            <person name="van Eijk R."/>
            <person name="Schleper C."/>
            <person name="Guy L."/>
            <person name="Ettema T.J."/>
        </authorList>
    </citation>
    <scope>NUCLEOTIDE SEQUENCE</scope>
</reference>
<organism evidence="1">
    <name type="scientific">marine sediment metagenome</name>
    <dbReference type="NCBI Taxonomy" id="412755"/>
    <lineage>
        <taxon>unclassified sequences</taxon>
        <taxon>metagenomes</taxon>
        <taxon>ecological metagenomes</taxon>
    </lineage>
</organism>
<accession>A0A0F9UJP7</accession>
<comment type="caution">
    <text evidence="1">The sequence shown here is derived from an EMBL/GenBank/DDBJ whole genome shotgun (WGS) entry which is preliminary data.</text>
</comment>
<dbReference type="EMBL" id="LAZR01000956">
    <property type="protein sequence ID" value="KKN53798.1"/>
    <property type="molecule type" value="Genomic_DNA"/>
</dbReference>
<name>A0A0F9UJP7_9ZZZZ</name>
<protein>
    <submittedName>
        <fullName evidence="1">Uncharacterized protein</fullName>
    </submittedName>
</protein>